<dbReference type="GO" id="GO:0008094">
    <property type="term" value="F:ATP-dependent activity, acting on DNA"/>
    <property type="evidence" value="ECO:0007669"/>
    <property type="project" value="TreeGrafter"/>
</dbReference>
<proteinExistence type="predicted"/>
<dbReference type="InterPro" id="IPR000330">
    <property type="entry name" value="SNF2_N"/>
</dbReference>
<keyword evidence="10" id="KW-1185">Reference proteome</keyword>
<evidence type="ECO:0000256" key="6">
    <source>
        <dbReference type="SAM" id="MobiDB-lite"/>
    </source>
</evidence>
<sequence length="744" mass="82221">MREVLVPSNLLEQWLGEMRKFIAEEMPLKVHAIRSATNLKALSIQDICRADIVLCSYRLLYSPVYRRRLLELVGEDVAAKSEAEILRSHAEIQTLRRNTRRFQEHGDVDGWSKGEASGLSAQLHFPVLEQVWWRRVVLDEFHELEAKKDTNQFESLQHICAHYRWGLTGTPPTRDLSQVATLAKIFQIGLPGEGACPYSGELAAEMSQHFLDHFARQNTSEEIQEIPLEEHIMAIDQSPEERAIYLQASRDVTEAEADGERAEQLIKLCSHFAAYCGTISGGDAGSECHRILSAKQDQSKKASKEVLLRAAQLELLWRQDRIDRIDRRQEERQAVLLRLGANLKELQSVALCGAPSPADLSLDSEGEAKQSWESVPLSAEADTAHAAQLRSSQIESETQAASAQLSVDGAQQQAPPEKHELPPKAASATLSAPAAAAAIAFAEVASMPTVLLHKLGGKLPDDSAQQALQDRVVAAAEAAASTQRSLQFFERTLAAARGEASAEERSCSICLEEDLQEEELSITVCAHVFHSSCLQEVVKHFGTCPVCRHKLTGKNKITALAAELAHKERGRNGAAKPKPELATKEGTKLAALAAHLQDISRSEKVLVFCQWEDLKRRISDALGSSGVPHVQLSGNVWQRADTLRRFQEDGEDSRVLLLSLEHSASGTNLTAANHVVFVHPMFASSFDRAVAYEKQALARCRRYGQQKTVHCWRFVARGTIEDTITATHRKDLWQSTKGRRAGGA</sequence>
<keyword evidence="4" id="KW-0067">ATP-binding</keyword>
<dbReference type="InterPro" id="IPR027417">
    <property type="entry name" value="P-loop_NTPase"/>
</dbReference>
<dbReference type="InterPro" id="IPR050628">
    <property type="entry name" value="SNF2_RAD54_helicase_TF"/>
</dbReference>
<feature type="domain" description="Helicase C-terminal" evidence="8">
    <location>
        <begin position="591"/>
        <end position="744"/>
    </location>
</feature>
<gene>
    <name evidence="9" type="ORF">EVOR1521_LOCUS10951</name>
</gene>
<reference evidence="9" key="1">
    <citation type="submission" date="2023-08" db="EMBL/GenBank/DDBJ databases">
        <authorList>
            <person name="Chen Y."/>
            <person name="Shah S."/>
            <person name="Dougan E. K."/>
            <person name="Thang M."/>
            <person name="Chan C."/>
        </authorList>
    </citation>
    <scope>NUCLEOTIDE SEQUENCE</scope>
</reference>
<dbReference type="InterPro" id="IPR049730">
    <property type="entry name" value="SNF2/RAD54-like_C"/>
</dbReference>
<dbReference type="GO" id="GO:0004386">
    <property type="term" value="F:helicase activity"/>
    <property type="evidence" value="ECO:0007669"/>
    <property type="project" value="UniProtKB-KW"/>
</dbReference>
<evidence type="ECO:0000259" key="8">
    <source>
        <dbReference type="PROSITE" id="PS51194"/>
    </source>
</evidence>
<dbReference type="GO" id="GO:0006281">
    <property type="term" value="P:DNA repair"/>
    <property type="evidence" value="ECO:0007669"/>
    <property type="project" value="TreeGrafter"/>
</dbReference>
<evidence type="ECO:0000256" key="5">
    <source>
        <dbReference type="PROSITE-ProRule" id="PRU00175"/>
    </source>
</evidence>
<dbReference type="PROSITE" id="PS51194">
    <property type="entry name" value="HELICASE_CTER"/>
    <property type="match status" value="1"/>
</dbReference>
<dbReference type="PROSITE" id="PS50089">
    <property type="entry name" value="ZF_RING_2"/>
    <property type="match status" value="1"/>
</dbReference>
<evidence type="ECO:0000313" key="9">
    <source>
        <dbReference type="EMBL" id="CAJ1383997.1"/>
    </source>
</evidence>
<dbReference type="GO" id="GO:0005634">
    <property type="term" value="C:nucleus"/>
    <property type="evidence" value="ECO:0007669"/>
    <property type="project" value="TreeGrafter"/>
</dbReference>
<keyword evidence="5" id="KW-0862">Zinc</keyword>
<dbReference type="SUPFAM" id="SSF52540">
    <property type="entry name" value="P-loop containing nucleoside triphosphate hydrolases"/>
    <property type="match status" value="1"/>
</dbReference>
<organism evidence="9 10">
    <name type="scientific">Effrenium voratum</name>
    <dbReference type="NCBI Taxonomy" id="2562239"/>
    <lineage>
        <taxon>Eukaryota</taxon>
        <taxon>Sar</taxon>
        <taxon>Alveolata</taxon>
        <taxon>Dinophyceae</taxon>
        <taxon>Suessiales</taxon>
        <taxon>Symbiodiniaceae</taxon>
        <taxon>Effrenium</taxon>
    </lineage>
</organism>
<name>A0AA36IAB8_9DINO</name>
<accession>A0AA36IAB8</accession>
<dbReference type="CDD" id="cd18793">
    <property type="entry name" value="SF2_C_SNF"/>
    <property type="match status" value="1"/>
</dbReference>
<dbReference type="SUPFAM" id="SSF57850">
    <property type="entry name" value="RING/U-box"/>
    <property type="match status" value="1"/>
</dbReference>
<keyword evidence="1" id="KW-0547">Nucleotide-binding</keyword>
<evidence type="ECO:0000313" key="10">
    <source>
        <dbReference type="Proteomes" id="UP001178507"/>
    </source>
</evidence>
<dbReference type="Pfam" id="PF13639">
    <property type="entry name" value="zf-RING_2"/>
    <property type="match status" value="1"/>
</dbReference>
<dbReference type="InterPro" id="IPR001841">
    <property type="entry name" value="Znf_RING"/>
</dbReference>
<evidence type="ECO:0000256" key="3">
    <source>
        <dbReference type="ARBA" id="ARBA00022806"/>
    </source>
</evidence>
<dbReference type="Gene3D" id="3.40.50.300">
    <property type="entry name" value="P-loop containing nucleotide triphosphate hydrolases"/>
    <property type="match status" value="2"/>
</dbReference>
<dbReference type="PANTHER" id="PTHR45626">
    <property type="entry name" value="TRANSCRIPTION TERMINATION FACTOR 2-RELATED"/>
    <property type="match status" value="1"/>
</dbReference>
<evidence type="ECO:0000256" key="4">
    <source>
        <dbReference type="ARBA" id="ARBA00022840"/>
    </source>
</evidence>
<dbReference type="InterPro" id="IPR013083">
    <property type="entry name" value="Znf_RING/FYVE/PHD"/>
</dbReference>
<dbReference type="AlphaFoldDB" id="A0AA36IAB8"/>
<evidence type="ECO:0000256" key="1">
    <source>
        <dbReference type="ARBA" id="ARBA00022741"/>
    </source>
</evidence>
<feature type="domain" description="RING-type" evidence="7">
    <location>
        <begin position="507"/>
        <end position="548"/>
    </location>
</feature>
<dbReference type="Gene3D" id="3.30.40.10">
    <property type="entry name" value="Zinc/RING finger domain, C3HC4 (zinc finger)"/>
    <property type="match status" value="1"/>
</dbReference>
<dbReference type="Proteomes" id="UP001178507">
    <property type="component" value="Unassembled WGS sequence"/>
</dbReference>
<dbReference type="GO" id="GO:0005524">
    <property type="term" value="F:ATP binding"/>
    <property type="evidence" value="ECO:0007669"/>
    <property type="project" value="UniProtKB-KW"/>
</dbReference>
<dbReference type="GO" id="GO:0016787">
    <property type="term" value="F:hydrolase activity"/>
    <property type="evidence" value="ECO:0007669"/>
    <property type="project" value="UniProtKB-KW"/>
</dbReference>
<feature type="region of interest" description="Disordered" evidence="6">
    <location>
        <begin position="397"/>
        <end position="427"/>
    </location>
</feature>
<evidence type="ECO:0000256" key="2">
    <source>
        <dbReference type="ARBA" id="ARBA00022801"/>
    </source>
</evidence>
<dbReference type="Pfam" id="PF00271">
    <property type="entry name" value="Helicase_C"/>
    <property type="match status" value="1"/>
</dbReference>
<keyword evidence="5" id="KW-0479">Metal-binding</keyword>
<dbReference type="Pfam" id="PF00176">
    <property type="entry name" value="SNF2-rel_dom"/>
    <property type="match status" value="1"/>
</dbReference>
<dbReference type="GO" id="GO:0008270">
    <property type="term" value="F:zinc ion binding"/>
    <property type="evidence" value="ECO:0007669"/>
    <property type="project" value="UniProtKB-KW"/>
</dbReference>
<dbReference type="PANTHER" id="PTHR45626:SF26">
    <property type="entry name" value="FAMILY HELICASE, PUTATIVE (AFU_ORTHOLOGUE AFUA_2G09120)-RELATED"/>
    <property type="match status" value="1"/>
</dbReference>
<comment type="caution">
    <text evidence="9">The sequence shown here is derived from an EMBL/GenBank/DDBJ whole genome shotgun (WGS) entry which is preliminary data.</text>
</comment>
<evidence type="ECO:0000259" key="7">
    <source>
        <dbReference type="PROSITE" id="PS50089"/>
    </source>
</evidence>
<keyword evidence="5" id="KW-0863">Zinc-finger</keyword>
<keyword evidence="3" id="KW-0347">Helicase</keyword>
<feature type="compositionally biased region" description="Polar residues" evidence="6">
    <location>
        <begin position="397"/>
        <end position="414"/>
    </location>
</feature>
<dbReference type="InterPro" id="IPR001650">
    <property type="entry name" value="Helicase_C-like"/>
</dbReference>
<protein>
    <submittedName>
        <fullName evidence="9">Uncharacterized protein</fullName>
    </submittedName>
</protein>
<keyword evidence="2" id="KW-0378">Hydrolase</keyword>
<dbReference type="EMBL" id="CAUJNA010001068">
    <property type="protein sequence ID" value="CAJ1383997.1"/>
    <property type="molecule type" value="Genomic_DNA"/>
</dbReference>
<dbReference type="SMART" id="SM00184">
    <property type="entry name" value="RING"/>
    <property type="match status" value="1"/>
</dbReference>